<dbReference type="SUPFAM" id="SSF88713">
    <property type="entry name" value="Glycoside hydrolase/deacetylase"/>
    <property type="match status" value="1"/>
</dbReference>
<dbReference type="InterPro" id="IPR011330">
    <property type="entry name" value="Glyco_hydro/deAcase_b/a-brl"/>
</dbReference>
<organism evidence="3">
    <name type="scientific">marine sediment metagenome</name>
    <dbReference type="NCBI Taxonomy" id="412755"/>
    <lineage>
        <taxon>unclassified sequences</taxon>
        <taxon>metagenomes</taxon>
        <taxon>ecological metagenomes</taxon>
    </lineage>
</organism>
<dbReference type="Pfam" id="PF01522">
    <property type="entry name" value="Polysacc_deac_1"/>
    <property type="match status" value="1"/>
</dbReference>
<reference evidence="3" key="1">
    <citation type="journal article" date="2015" name="Nature">
        <title>Complex archaea that bridge the gap between prokaryotes and eukaryotes.</title>
        <authorList>
            <person name="Spang A."/>
            <person name="Saw J.H."/>
            <person name="Jorgensen S.L."/>
            <person name="Zaremba-Niedzwiedzka K."/>
            <person name="Martijn J."/>
            <person name="Lind A.E."/>
            <person name="van Eijk R."/>
            <person name="Schleper C."/>
            <person name="Guy L."/>
            <person name="Ettema T.J."/>
        </authorList>
    </citation>
    <scope>NUCLEOTIDE SEQUENCE</scope>
</reference>
<dbReference type="AlphaFoldDB" id="A0A0F9ILJ9"/>
<feature type="compositionally biased region" description="Polar residues" evidence="1">
    <location>
        <begin position="11"/>
        <end position="24"/>
    </location>
</feature>
<feature type="region of interest" description="Disordered" evidence="1">
    <location>
        <begin position="1"/>
        <end position="25"/>
    </location>
</feature>
<feature type="non-terminal residue" evidence="3">
    <location>
        <position position="215"/>
    </location>
</feature>
<dbReference type="PANTHER" id="PTHR47561:SF1">
    <property type="entry name" value="POLYSACCHARIDE DEACETYLASE FAMILY PROTEIN (AFU_ORTHOLOGUE AFUA_6G05030)"/>
    <property type="match status" value="1"/>
</dbReference>
<dbReference type="GO" id="GO:0005975">
    <property type="term" value="P:carbohydrate metabolic process"/>
    <property type="evidence" value="ECO:0007669"/>
    <property type="project" value="InterPro"/>
</dbReference>
<gene>
    <name evidence="3" type="ORF">LCGC14_1928290</name>
</gene>
<dbReference type="EMBL" id="LAZR01020665">
    <property type="protein sequence ID" value="KKL88082.1"/>
    <property type="molecule type" value="Genomic_DNA"/>
</dbReference>
<dbReference type="InterPro" id="IPR002509">
    <property type="entry name" value="NODB_dom"/>
</dbReference>
<evidence type="ECO:0000256" key="1">
    <source>
        <dbReference type="SAM" id="MobiDB-lite"/>
    </source>
</evidence>
<dbReference type="Gene3D" id="3.20.20.370">
    <property type="entry name" value="Glycoside hydrolase/deacetylase"/>
    <property type="match status" value="1"/>
</dbReference>
<dbReference type="GO" id="GO:0016810">
    <property type="term" value="F:hydrolase activity, acting on carbon-nitrogen (but not peptide) bonds"/>
    <property type="evidence" value="ECO:0007669"/>
    <property type="project" value="InterPro"/>
</dbReference>
<protein>
    <recommendedName>
        <fullName evidence="2">NodB homology domain-containing protein</fullName>
    </recommendedName>
</protein>
<accession>A0A0F9ILJ9</accession>
<evidence type="ECO:0000259" key="2">
    <source>
        <dbReference type="PROSITE" id="PS51677"/>
    </source>
</evidence>
<name>A0A0F9ILJ9_9ZZZZ</name>
<comment type="caution">
    <text evidence="3">The sequence shown here is derived from an EMBL/GenBank/DDBJ whole genome shotgun (WGS) entry which is preliminary data.</text>
</comment>
<dbReference type="PROSITE" id="PS51677">
    <property type="entry name" value="NODB"/>
    <property type="match status" value="1"/>
</dbReference>
<sequence length="215" mass="24787">MRDLKERNFKMPSQTKNNKGTADTTGALENIPSSYFWIDNFKYPEGVRIAVNFTIDFDAQLNRRLRNEPIMELAKGEFGGRVGIWRILDLFDKHKVKLTIFTPGRICELYPDALKEAAKLGNELANHTWEHRVPSEFDLEKDHLLKATDAIENVCQKRPVGSRSGHKISLLKQEGYIYQSFNCADDIPYYICDDNQKCVLNLPLHLVLDDAMYFS</sequence>
<dbReference type="PANTHER" id="PTHR47561">
    <property type="entry name" value="POLYSACCHARIDE DEACETYLASE FAMILY PROTEIN (AFU_ORTHOLOGUE AFUA_6G05030)"/>
    <property type="match status" value="1"/>
</dbReference>
<evidence type="ECO:0000313" key="3">
    <source>
        <dbReference type="EMBL" id="KKL88082.1"/>
    </source>
</evidence>
<proteinExistence type="predicted"/>
<feature type="domain" description="NodB homology" evidence="2">
    <location>
        <begin position="69"/>
        <end position="215"/>
    </location>
</feature>